<dbReference type="AlphaFoldDB" id="A0A919BBR7"/>
<dbReference type="RefSeq" id="WP_190040482.1">
    <property type="nucleotide sequence ID" value="NZ_BNBE01000001.1"/>
</dbReference>
<keyword evidence="4" id="KW-1185">Reference proteome</keyword>
<reference evidence="3" key="2">
    <citation type="submission" date="2020-09" db="EMBL/GenBank/DDBJ databases">
        <authorList>
            <person name="Sun Q."/>
            <person name="Ohkuma M."/>
        </authorList>
    </citation>
    <scope>NUCLEOTIDE SEQUENCE</scope>
    <source>
        <strain evidence="3">JCM 4122</strain>
    </source>
</reference>
<accession>A0A919BBR7</accession>
<dbReference type="EMBL" id="BNBE01000001">
    <property type="protein sequence ID" value="GHF77775.1"/>
    <property type="molecule type" value="Genomic_DNA"/>
</dbReference>
<keyword evidence="2" id="KW-1133">Transmembrane helix</keyword>
<organism evidence="3 4">
    <name type="scientific">Streptomyces filamentosus</name>
    <name type="common">Streptomyces roseosporus</name>
    <dbReference type="NCBI Taxonomy" id="67294"/>
    <lineage>
        <taxon>Bacteria</taxon>
        <taxon>Bacillati</taxon>
        <taxon>Actinomycetota</taxon>
        <taxon>Actinomycetes</taxon>
        <taxon>Kitasatosporales</taxon>
        <taxon>Streptomycetaceae</taxon>
        <taxon>Streptomyces</taxon>
    </lineage>
</organism>
<reference evidence="3" key="1">
    <citation type="journal article" date="2014" name="Int. J. Syst. Evol. Microbiol.">
        <title>Complete genome sequence of Corynebacterium casei LMG S-19264T (=DSM 44701T), isolated from a smear-ripened cheese.</title>
        <authorList>
            <consortium name="US DOE Joint Genome Institute (JGI-PGF)"/>
            <person name="Walter F."/>
            <person name="Albersmeier A."/>
            <person name="Kalinowski J."/>
            <person name="Ruckert C."/>
        </authorList>
    </citation>
    <scope>NUCLEOTIDE SEQUENCE</scope>
    <source>
        <strain evidence="3">JCM 4122</strain>
    </source>
</reference>
<feature type="region of interest" description="Disordered" evidence="1">
    <location>
        <begin position="76"/>
        <end position="96"/>
    </location>
</feature>
<feature type="transmembrane region" description="Helical" evidence="2">
    <location>
        <begin position="55"/>
        <end position="74"/>
    </location>
</feature>
<evidence type="ECO:0000313" key="4">
    <source>
        <dbReference type="Proteomes" id="UP000632849"/>
    </source>
</evidence>
<proteinExistence type="predicted"/>
<evidence type="ECO:0000256" key="1">
    <source>
        <dbReference type="SAM" id="MobiDB-lite"/>
    </source>
</evidence>
<gene>
    <name evidence="3" type="ORF">GCM10017667_01340</name>
</gene>
<comment type="caution">
    <text evidence="3">The sequence shown here is derived from an EMBL/GenBank/DDBJ whole genome shotgun (WGS) entry which is preliminary data.</text>
</comment>
<keyword evidence="2" id="KW-0812">Transmembrane</keyword>
<name>A0A919BBR7_STRFL</name>
<keyword evidence="2" id="KW-0472">Membrane</keyword>
<evidence type="ECO:0000256" key="2">
    <source>
        <dbReference type="SAM" id="Phobius"/>
    </source>
</evidence>
<evidence type="ECO:0000313" key="3">
    <source>
        <dbReference type="EMBL" id="GHF77775.1"/>
    </source>
</evidence>
<sequence length="112" mass="12037">MGEYNCQHCGKIVPLRIGVPYAQVMDDHYQQAGHRRACAGRNAAPGMAGQQHPGCIFVVVALLVVAVVSIVVSANEKPAPADPNPTSEIRDPGYSSSLCEGRDYQVYDDCAY</sequence>
<dbReference type="Proteomes" id="UP000632849">
    <property type="component" value="Unassembled WGS sequence"/>
</dbReference>
<protein>
    <submittedName>
        <fullName evidence="3">Uncharacterized protein</fullName>
    </submittedName>
</protein>